<feature type="chain" id="PRO_5003193818" evidence="2">
    <location>
        <begin position="25"/>
        <end position="129"/>
    </location>
</feature>
<dbReference type="STRING" id="882378.RBRH_04048"/>
<feature type="signal peptide" evidence="2">
    <location>
        <begin position="1"/>
        <end position="24"/>
    </location>
</feature>
<feature type="compositionally biased region" description="Pro residues" evidence="1">
    <location>
        <begin position="108"/>
        <end position="118"/>
    </location>
</feature>
<dbReference type="KEGG" id="brh:RBRH_04048"/>
<gene>
    <name evidence="3" type="ordered locus">RBRH_04048</name>
</gene>
<feature type="compositionally biased region" description="Low complexity" evidence="1">
    <location>
        <begin position="42"/>
        <end position="60"/>
    </location>
</feature>
<feature type="region of interest" description="Disordered" evidence="1">
    <location>
        <begin position="24"/>
        <end position="129"/>
    </location>
</feature>
<accession>E5AM56</accession>
<protein>
    <submittedName>
        <fullName evidence="3">Uncharacterized protein</fullName>
    </submittedName>
</protein>
<reference evidence="3 4" key="1">
    <citation type="journal article" date="2011" name="J. Bacteriol.">
        <title>Complete genome sequence of Burkholderia rhizoxinica, an endosymbiont of Rhizopus microsporus.</title>
        <authorList>
            <person name="Lackner G."/>
            <person name="Moebius N."/>
            <person name="Partida-Martinez L."/>
            <person name="Hertweck C."/>
        </authorList>
    </citation>
    <scope>NUCLEOTIDE SEQUENCE [LARGE SCALE GENOMIC DNA]</scope>
    <source>
        <strain evidence="4">DSM 19002 / CIP 109453 / HKI 454</strain>
    </source>
</reference>
<evidence type="ECO:0000313" key="3">
    <source>
        <dbReference type="EMBL" id="CBW73933.1"/>
    </source>
</evidence>
<sequence>MAIFNRIRLAIRECRLAAMAAAHAPLNGTPPGAGACTANVGSAASADNSPSSTASAPSRPRGQGAKNSRRVAKDMEDESGAKRTSAYCTWPRDGWGSPGSRGAWLWAPPRPPHRPVQPPEGALPSRGRW</sequence>
<dbReference type="EMBL" id="FR687359">
    <property type="protein sequence ID" value="CBW73933.1"/>
    <property type="molecule type" value="Genomic_DNA"/>
</dbReference>
<proteinExistence type="predicted"/>
<organism evidence="3 4">
    <name type="scientific">Mycetohabitans rhizoxinica (strain DSM 19002 / CIP 109453 / HKI 454)</name>
    <name type="common">Paraburkholderia rhizoxinica</name>
    <dbReference type="NCBI Taxonomy" id="882378"/>
    <lineage>
        <taxon>Bacteria</taxon>
        <taxon>Pseudomonadati</taxon>
        <taxon>Pseudomonadota</taxon>
        <taxon>Betaproteobacteria</taxon>
        <taxon>Burkholderiales</taxon>
        <taxon>Burkholderiaceae</taxon>
        <taxon>Mycetohabitans</taxon>
    </lineage>
</organism>
<name>E5AM56_MYCRK</name>
<dbReference type="HOGENOM" id="CLU_1944696_0_0_4"/>
<keyword evidence="2" id="KW-0732">Signal</keyword>
<evidence type="ECO:0000256" key="2">
    <source>
        <dbReference type="SAM" id="SignalP"/>
    </source>
</evidence>
<evidence type="ECO:0000256" key="1">
    <source>
        <dbReference type="SAM" id="MobiDB-lite"/>
    </source>
</evidence>
<evidence type="ECO:0000313" key="4">
    <source>
        <dbReference type="Proteomes" id="UP000007437"/>
    </source>
</evidence>
<dbReference type="AlphaFoldDB" id="E5AM56"/>
<dbReference type="Proteomes" id="UP000007437">
    <property type="component" value="Chromosome"/>
</dbReference>